<evidence type="ECO:0000259" key="1">
    <source>
        <dbReference type="Pfam" id="PF12728"/>
    </source>
</evidence>
<dbReference type="EMBL" id="SNRY01000769">
    <property type="protein sequence ID" value="KAA6336702.1"/>
    <property type="molecule type" value="Genomic_DNA"/>
</dbReference>
<accession>A0A5J4RTF6</accession>
<dbReference type="SUPFAM" id="SSF46955">
    <property type="entry name" value="Putative DNA-binding domain"/>
    <property type="match status" value="1"/>
</dbReference>
<name>A0A5J4RTF6_9ZZZZ</name>
<dbReference type="Pfam" id="PF12728">
    <property type="entry name" value="HTH_17"/>
    <property type="match status" value="1"/>
</dbReference>
<sequence length="95" mass="11093">MEITYIEARTFEAMMTRFELFVRQVDKLCERSNSKGLEDWLDNQDVCQMLSISKCALQAYRDSGALPYTKISRKIYYKGKDVVRLIKDLEGQQNG</sequence>
<dbReference type="InterPro" id="IPR041657">
    <property type="entry name" value="HTH_17"/>
</dbReference>
<feature type="domain" description="Helix-turn-helix" evidence="1">
    <location>
        <begin position="40"/>
        <end position="87"/>
    </location>
</feature>
<proteinExistence type="predicted"/>
<gene>
    <name evidence="2" type="ORF">EZS27_015166</name>
</gene>
<dbReference type="AlphaFoldDB" id="A0A5J4RTF6"/>
<evidence type="ECO:0000313" key="2">
    <source>
        <dbReference type="EMBL" id="KAA6336702.1"/>
    </source>
</evidence>
<dbReference type="PANTHER" id="PTHR34585:SF22">
    <property type="entry name" value="HELIX-TURN-HELIX DOMAIN-CONTAINING PROTEIN"/>
    <property type="match status" value="1"/>
</dbReference>
<reference evidence="2" key="1">
    <citation type="submission" date="2019-03" db="EMBL/GenBank/DDBJ databases">
        <title>Single cell metagenomics reveals metabolic interactions within the superorganism composed of flagellate Streblomastix strix and complex community of Bacteroidetes bacteria on its surface.</title>
        <authorList>
            <person name="Treitli S.C."/>
            <person name="Kolisko M."/>
            <person name="Husnik F."/>
            <person name="Keeling P."/>
            <person name="Hampl V."/>
        </authorList>
    </citation>
    <scope>NUCLEOTIDE SEQUENCE</scope>
    <source>
        <strain evidence="2">STM</strain>
    </source>
</reference>
<dbReference type="PANTHER" id="PTHR34585">
    <property type="match status" value="1"/>
</dbReference>
<protein>
    <recommendedName>
        <fullName evidence="1">Helix-turn-helix domain-containing protein</fullName>
    </recommendedName>
</protein>
<dbReference type="InterPro" id="IPR009061">
    <property type="entry name" value="DNA-bd_dom_put_sf"/>
</dbReference>
<organism evidence="2">
    <name type="scientific">termite gut metagenome</name>
    <dbReference type="NCBI Taxonomy" id="433724"/>
    <lineage>
        <taxon>unclassified sequences</taxon>
        <taxon>metagenomes</taxon>
        <taxon>organismal metagenomes</taxon>
    </lineage>
</organism>
<comment type="caution">
    <text evidence="2">The sequence shown here is derived from an EMBL/GenBank/DDBJ whole genome shotgun (WGS) entry which is preliminary data.</text>
</comment>